<dbReference type="PROSITE" id="PS50865">
    <property type="entry name" value="ZF_MYND_2"/>
    <property type="match status" value="1"/>
</dbReference>
<feature type="domain" description="MYND-type" evidence="5">
    <location>
        <begin position="414"/>
        <end position="467"/>
    </location>
</feature>
<evidence type="ECO:0000256" key="1">
    <source>
        <dbReference type="ARBA" id="ARBA00022723"/>
    </source>
</evidence>
<dbReference type="Gene3D" id="6.10.140.2220">
    <property type="match status" value="1"/>
</dbReference>
<reference evidence="6 7" key="1">
    <citation type="submission" date="2024-02" db="EMBL/GenBank/DDBJ databases">
        <title>A draft genome for the cacao thread blight pathogen Marasmius crinis-equi.</title>
        <authorList>
            <person name="Cohen S.P."/>
            <person name="Baruah I.K."/>
            <person name="Amoako-Attah I."/>
            <person name="Bukari Y."/>
            <person name="Meinhardt L.W."/>
            <person name="Bailey B.A."/>
        </authorList>
    </citation>
    <scope>NUCLEOTIDE SEQUENCE [LARGE SCALE GENOMIC DNA]</scope>
    <source>
        <strain evidence="6 7">GH-76</strain>
    </source>
</reference>
<evidence type="ECO:0000259" key="5">
    <source>
        <dbReference type="PROSITE" id="PS50865"/>
    </source>
</evidence>
<dbReference type="InterPro" id="IPR002893">
    <property type="entry name" value="Znf_MYND"/>
</dbReference>
<proteinExistence type="predicted"/>
<accession>A0ABR3F6V1</accession>
<keyword evidence="2 4" id="KW-0863">Zinc-finger</keyword>
<evidence type="ECO:0000313" key="6">
    <source>
        <dbReference type="EMBL" id="KAL0570978.1"/>
    </source>
</evidence>
<keyword evidence="1" id="KW-0479">Metal-binding</keyword>
<dbReference type="InterPro" id="IPR046341">
    <property type="entry name" value="SET_dom_sf"/>
</dbReference>
<evidence type="ECO:0000313" key="7">
    <source>
        <dbReference type="Proteomes" id="UP001465976"/>
    </source>
</evidence>
<evidence type="ECO:0000256" key="3">
    <source>
        <dbReference type="ARBA" id="ARBA00022833"/>
    </source>
</evidence>
<name>A0ABR3F6V1_9AGAR</name>
<dbReference type="Gene3D" id="2.170.270.10">
    <property type="entry name" value="SET domain"/>
    <property type="match status" value="1"/>
</dbReference>
<evidence type="ECO:0000256" key="2">
    <source>
        <dbReference type="ARBA" id="ARBA00022771"/>
    </source>
</evidence>
<comment type="caution">
    <text evidence="6">The sequence shown here is derived from an EMBL/GenBank/DDBJ whole genome shotgun (WGS) entry which is preliminary data.</text>
</comment>
<dbReference type="Gene3D" id="1.10.220.160">
    <property type="match status" value="1"/>
</dbReference>
<keyword evidence="3" id="KW-0862">Zinc</keyword>
<organism evidence="6 7">
    <name type="scientific">Marasmius crinis-equi</name>
    <dbReference type="NCBI Taxonomy" id="585013"/>
    <lineage>
        <taxon>Eukaryota</taxon>
        <taxon>Fungi</taxon>
        <taxon>Dikarya</taxon>
        <taxon>Basidiomycota</taxon>
        <taxon>Agaricomycotina</taxon>
        <taxon>Agaricomycetes</taxon>
        <taxon>Agaricomycetidae</taxon>
        <taxon>Agaricales</taxon>
        <taxon>Marasmiineae</taxon>
        <taxon>Marasmiaceae</taxon>
        <taxon>Marasmius</taxon>
    </lineage>
</organism>
<gene>
    <name evidence="6" type="ORF">V5O48_010985</name>
</gene>
<evidence type="ECO:0000256" key="4">
    <source>
        <dbReference type="PROSITE-ProRule" id="PRU00134"/>
    </source>
</evidence>
<dbReference type="EMBL" id="JBAHYK010000845">
    <property type="protein sequence ID" value="KAL0570978.1"/>
    <property type="molecule type" value="Genomic_DNA"/>
</dbReference>
<protein>
    <recommendedName>
        <fullName evidence="5">MYND-type domain-containing protein</fullName>
    </recommendedName>
</protein>
<dbReference type="SUPFAM" id="SSF144232">
    <property type="entry name" value="HIT/MYND zinc finger-like"/>
    <property type="match status" value="1"/>
</dbReference>
<keyword evidence="7" id="KW-1185">Reference proteome</keyword>
<sequence>MSTLARSTPLDPNFLRSALERFPTTHKAISALDRLGDPPTALDITPNEPVWTIIFAFLSLVHGMRPPRMSLSAFDATRAIWDSCIVPWMAALLRAIIPEFDGNGNHKVVEQGLVVIPKLVACNVRPEKPGVQGIYEAAQKMHRETPYLRPLFIRMWFKLVEQGHGERKSWTELLMYYGVLGDEDSALPYLDIEPALTEVDAGMILVRFMDNIRKEVRGLDDDRMLELSRVLVIADYQGTAPHRPLYNREIARHATPALVKLLAVFLFKFRELPPVRSLAFEWFYRSVNAILRHLLYVFQRGRVWIEEALNAGLIWAVFKADQKFLDYEQDPNCTRFASKSTNLTGRLFICINRLLIWPSILRQARRWCKRIEKGGYEAALSPAQKETHWWTCWRFLKHRMEAFHLMGILNEEECLCCNATCALGGSSPGDLQLREIKYLRCYDCQTAIYCSRKCQKEDWRSSHRTQCQIWARRRAEGRRPVSYADECHLRRLIHRYLDMSNHRANLNQSVKTYTPSQIHTRLLDPGWTAIPEEWRRKSRPIIVLIDFDTQSMSDREGYNIKFWRAECLQVMEPDQLVRAFPAKEREIMEMLEMWKGLPDGTCLGVGLFPDGTPGLDGVLVAEVLDQAMTLRLRA</sequence>
<dbReference type="Proteomes" id="UP001465976">
    <property type="component" value="Unassembled WGS sequence"/>
</dbReference>
<dbReference type="Pfam" id="PF01753">
    <property type="entry name" value="zf-MYND"/>
    <property type="match status" value="1"/>
</dbReference>